<dbReference type="SMART" id="SM00316">
    <property type="entry name" value="S1"/>
    <property type="match status" value="1"/>
</dbReference>
<feature type="compositionally biased region" description="Basic residues" evidence="17">
    <location>
        <begin position="371"/>
        <end position="381"/>
    </location>
</feature>
<evidence type="ECO:0000313" key="20">
    <source>
        <dbReference type="Proteomes" id="UP000642993"/>
    </source>
</evidence>
<dbReference type="InterPro" id="IPR012340">
    <property type="entry name" value="NA-bd_OB-fold"/>
</dbReference>
<evidence type="ECO:0000256" key="8">
    <source>
        <dbReference type="ARBA" id="ARBA00022694"/>
    </source>
</evidence>
<evidence type="ECO:0000259" key="18">
    <source>
        <dbReference type="PROSITE" id="PS50126"/>
    </source>
</evidence>
<protein>
    <recommendedName>
        <fullName evidence="16">Ribonuclease E</fullName>
        <ecNumber evidence="15">3.1.26.12</ecNumber>
    </recommendedName>
</protein>
<dbReference type="GO" id="GO:0008995">
    <property type="term" value="F:ribonuclease E activity"/>
    <property type="evidence" value="ECO:0007669"/>
    <property type="project" value="UniProtKB-EC"/>
</dbReference>
<dbReference type="PANTHER" id="PTHR30001">
    <property type="entry name" value="RIBONUCLEASE"/>
    <property type="match status" value="1"/>
</dbReference>
<dbReference type="InterPro" id="IPR006847">
    <property type="entry name" value="IF2_N"/>
</dbReference>
<comment type="cofactor">
    <cofactor evidence="2">
        <name>Zn(2+)</name>
        <dbReference type="ChEBI" id="CHEBI:29105"/>
    </cofactor>
</comment>
<dbReference type="EC" id="3.1.26.12" evidence="15"/>
<keyword evidence="8" id="KW-0819">tRNA processing</keyword>
<comment type="similarity">
    <text evidence="4">Belongs to the RNase E/G family.</text>
</comment>
<feature type="compositionally biased region" description="Acidic residues" evidence="17">
    <location>
        <begin position="254"/>
        <end position="270"/>
    </location>
</feature>
<keyword evidence="10" id="KW-0378">Hydrolase</keyword>
<feature type="domain" description="S1 motif" evidence="18">
    <location>
        <begin position="501"/>
        <end position="578"/>
    </location>
</feature>
<keyword evidence="11" id="KW-0862">Zinc</keyword>
<evidence type="ECO:0000256" key="16">
    <source>
        <dbReference type="ARBA" id="ARBA00072999"/>
    </source>
</evidence>
<evidence type="ECO:0000256" key="9">
    <source>
        <dbReference type="ARBA" id="ARBA00022723"/>
    </source>
</evidence>
<organism evidence="19 20">
    <name type="scientific">Lolliginicoccus lacisalsi</name>
    <dbReference type="NCBI Taxonomy" id="2742202"/>
    <lineage>
        <taxon>Bacteria</taxon>
        <taxon>Bacillati</taxon>
        <taxon>Actinomycetota</taxon>
        <taxon>Actinomycetes</taxon>
        <taxon>Mycobacteriales</taxon>
        <taxon>Hoyosellaceae</taxon>
        <taxon>Lolliginicoccus</taxon>
    </lineage>
</organism>
<feature type="compositionally biased region" description="Acidic residues" evidence="17">
    <location>
        <begin position="347"/>
        <end position="364"/>
    </location>
</feature>
<dbReference type="GO" id="GO:0003743">
    <property type="term" value="F:translation initiation factor activity"/>
    <property type="evidence" value="ECO:0007669"/>
    <property type="project" value="UniProtKB-KW"/>
</dbReference>
<dbReference type="InterPro" id="IPR019307">
    <property type="entry name" value="RNA-bd_AU-1/RNase_E/G"/>
</dbReference>
<comment type="catalytic activity">
    <reaction evidence="14">
        <text>Endonucleolytic cleavage of single-stranded RNA in A- and U-rich regions.</text>
        <dbReference type="EC" id="3.1.26.12"/>
    </reaction>
</comment>
<evidence type="ECO:0000256" key="15">
    <source>
        <dbReference type="ARBA" id="ARBA00066879"/>
    </source>
</evidence>
<evidence type="ECO:0000256" key="5">
    <source>
        <dbReference type="ARBA" id="ARBA00022490"/>
    </source>
</evidence>
<dbReference type="GO" id="GO:0003723">
    <property type="term" value="F:RNA binding"/>
    <property type="evidence" value="ECO:0007669"/>
    <property type="project" value="UniProtKB-KW"/>
</dbReference>
<accession>A0A927JAI0</accession>
<dbReference type="Proteomes" id="UP000642993">
    <property type="component" value="Unassembled WGS sequence"/>
</dbReference>
<dbReference type="EMBL" id="JACYWE010000002">
    <property type="protein sequence ID" value="MBD8505674.1"/>
    <property type="molecule type" value="Genomic_DNA"/>
</dbReference>
<dbReference type="Gene3D" id="2.40.50.140">
    <property type="entry name" value="Nucleic acid-binding proteins"/>
    <property type="match status" value="1"/>
</dbReference>
<keyword evidence="9" id="KW-0479">Metal-binding</keyword>
<feature type="compositionally biased region" description="Basic residues" evidence="17">
    <location>
        <begin position="889"/>
        <end position="898"/>
    </location>
</feature>
<evidence type="ECO:0000256" key="1">
    <source>
        <dbReference type="ARBA" id="ARBA00001946"/>
    </source>
</evidence>
<dbReference type="PANTHER" id="PTHR30001:SF0">
    <property type="entry name" value="RIBONUCLEASE G"/>
    <property type="match status" value="1"/>
</dbReference>
<keyword evidence="13" id="KW-0694">RNA-binding</keyword>
<feature type="compositionally biased region" description="Basic residues" evidence="17">
    <location>
        <begin position="274"/>
        <end position="287"/>
    </location>
</feature>
<evidence type="ECO:0000256" key="4">
    <source>
        <dbReference type="ARBA" id="ARBA00005522"/>
    </source>
</evidence>
<dbReference type="SUPFAM" id="SSF50249">
    <property type="entry name" value="Nucleic acid-binding proteins"/>
    <property type="match status" value="1"/>
</dbReference>
<evidence type="ECO:0000256" key="14">
    <source>
        <dbReference type="ARBA" id="ARBA00050524"/>
    </source>
</evidence>
<dbReference type="InterPro" id="IPR004659">
    <property type="entry name" value="RNase_E/G"/>
</dbReference>
<dbReference type="Gene3D" id="1.10.10.2480">
    <property type="match status" value="1"/>
</dbReference>
<comment type="caution">
    <text evidence="19">The sequence shown here is derived from an EMBL/GenBank/DDBJ whole genome shotgun (WGS) entry which is preliminary data.</text>
</comment>
<dbReference type="Pfam" id="PF10150">
    <property type="entry name" value="RNase_E_G"/>
    <property type="match status" value="1"/>
</dbReference>
<evidence type="ECO:0000256" key="12">
    <source>
        <dbReference type="ARBA" id="ARBA00022842"/>
    </source>
</evidence>
<feature type="compositionally biased region" description="Low complexity" evidence="17">
    <location>
        <begin position="1071"/>
        <end position="1140"/>
    </location>
</feature>
<feature type="region of interest" description="Disordered" evidence="17">
    <location>
        <begin position="874"/>
        <end position="924"/>
    </location>
</feature>
<feature type="region of interest" description="Disordered" evidence="17">
    <location>
        <begin position="939"/>
        <end position="1187"/>
    </location>
</feature>
<feature type="compositionally biased region" description="Low complexity" evidence="17">
    <location>
        <begin position="113"/>
        <end position="139"/>
    </location>
</feature>
<comment type="cofactor">
    <cofactor evidence="1">
        <name>Mg(2+)</name>
        <dbReference type="ChEBI" id="CHEBI:18420"/>
    </cofactor>
</comment>
<dbReference type="Pfam" id="PF04760">
    <property type="entry name" value="IF2_N"/>
    <property type="match status" value="1"/>
</dbReference>
<sequence length="1187" mass="125596">MNSRRYAREKAYAPVWPRPTRPGARGVYVADHVAPDDATQLNTSGESAAQSADSEDSRPVFPAKMRVHALAKLLGQTSKQLLASLKEQGHEMRSAHSTVERSLAEQLWDDAQATAGPEKAAAAEPGPSTTEPAPSAEAEGPAKRSGPEGSPSLFSEPAAKREAAAAQQGSVDEPAVDVGPPLFLSPPEVDRDEEPRSRSRARKPKRASEEQAPEQGESSTTSDAKAEPAKSDGAKAASGKGDGGKGASAKASEPDEDEDETSESGTDDDDGGKRNRRRRRGRRGRGRGKGENTSGDEGSSESDSDTSAEQSDDAPSAKDSGSSGTDQPGKAEPAQGGSDTAKAAADEPGDSESTDESSGDDSDETSGSSSSRRRRRRRRRRGSGDDASDATPGEDPPNTVVHEREPRSKPRKDEVQGISGSTRLEAKRQRRRDGREAVRRRPPILTEAEFLARRESVERVMVVREKRASNQPGTTTQIGVLEDGMLVEHFVTSAASGSIVGNIYLGRVQNVLPSMEAAFVDIGRGRNGVLYAGEVNWDAAGLDGGARKIEQALRPGDQVLVQVSKDPVGHKGARLTTQVSLAGRFLVYVPEGSSTGISRKLPDNERRRLKEILREIVPDDAGVIVRTASEGVPAEELARDVDRLRKLWASISEESKADKGKAPRALYEEPDLLVKVVRDMFNEDFAQLVVQGDRVWETVEGYVRKVAPDLLDRVHKHEEKIDVFERFRIDEQISKALDRKVWLPSGGTLVIDRTEAMTVIDVNTGKFTGSGGNLEETVTRNNLESAEEIVRQLRLRDVGGMIVIDFIDMVLESNRDLVLRRLTEALARDRTRHQVSEVTSLGLVQMTRKRIGTGLVEAFSTTCEHCHGRGIVMHDEPVDAQAEPDRGTSSRRSRRTRPAKPEAEAPEAPKQHTQQSSPDDLKAQAENHSKHPMILAMSTSPEDADEDDAGAASAGASSPDKAPDATEDAAPEQASRPSRSRRRSRSSGSTSAAKPEAEQQDTASQAAEPQEREAAATASEPGDTSGPAAAQEPAAADTTSGSSATSAGSDAPAGAAAEPVRPPRRRRARRPAGGAAPSTPSAPSAPESPEAAASASAGPVSAASAPAGPVSAASEEPAPVEPAPVVTVVPAQEAEVVARPVQRRRRAAGRPSGPPADTADASRETAGSEAAGSEAAGADAVGGAAES</sequence>
<name>A0A927JAI0_9ACTN</name>
<evidence type="ECO:0000256" key="11">
    <source>
        <dbReference type="ARBA" id="ARBA00022833"/>
    </source>
</evidence>
<feature type="compositionally biased region" description="Low complexity" evidence="17">
    <location>
        <begin position="950"/>
        <end position="960"/>
    </location>
</feature>
<feature type="compositionally biased region" description="Acidic residues" evidence="17">
    <location>
        <begin position="298"/>
        <end position="312"/>
    </location>
</feature>
<dbReference type="GO" id="GO:0046872">
    <property type="term" value="F:metal ion binding"/>
    <property type="evidence" value="ECO:0007669"/>
    <property type="project" value="UniProtKB-KW"/>
</dbReference>
<feature type="compositionally biased region" description="Low complexity" evidence="17">
    <location>
        <begin position="1164"/>
        <end position="1187"/>
    </location>
</feature>
<evidence type="ECO:0000256" key="6">
    <source>
        <dbReference type="ARBA" id="ARBA00022552"/>
    </source>
</evidence>
<keyword evidence="20" id="KW-1185">Reference proteome</keyword>
<feature type="region of interest" description="Disordered" evidence="17">
    <location>
        <begin position="1"/>
        <end position="58"/>
    </location>
</feature>
<keyword evidence="19" id="KW-0648">Protein biosynthesis</keyword>
<dbReference type="NCBIfam" id="TIGR00757">
    <property type="entry name" value="RNaseEG"/>
    <property type="match status" value="1"/>
</dbReference>
<dbReference type="GO" id="GO:0008033">
    <property type="term" value="P:tRNA processing"/>
    <property type="evidence" value="ECO:0007669"/>
    <property type="project" value="UniProtKB-KW"/>
</dbReference>
<evidence type="ECO:0000256" key="7">
    <source>
        <dbReference type="ARBA" id="ARBA00022664"/>
    </source>
</evidence>
<dbReference type="FunFam" id="2.40.50.140:FF:000066">
    <property type="entry name" value="Ribonuclease E"/>
    <property type="match status" value="1"/>
</dbReference>
<feature type="compositionally biased region" description="Basic and acidic residues" evidence="17">
    <location>
        <begin position="1"/>
        <end position="11"/>
    </location>
</feature>
<feature type="compositionally biased region" description="Basic and acidic residues" evidence="17">
    <location>
        <begin position="874"/>
        <end position="888"/>
    </location>
</feature>
<feature type="region of interest" description="Disordered" evidence="17">
    <location>
        <begin position="113"/>
        <end position="440"/>
    </location>
</feature>
<feature type="compositionally biased region" description="Low complexity" evidence="17">
    <location>
        <begin position="1027"/>
        <end position="1059"/>
    </location>
</feature>
<evidence type="ECO:0000256" key="13">
    <source>
        <dbReference type="ARBA" id="ARBA00022884"/>
    </source>
</evidence>
<dbReference type="GO" id="GO:0006364">
    <property type="term" value="P:rRNA processing"/>
    <property type="evidence" value="ECO:0007669"/>
    <property type="project" value="UniProtKB-KW"/>
</dbReference>
<evidence type="ECO:0000256" key="3">
    <source>
        <dbReference type="ARBA" id="ARBA00004496"/>
    </source>
</evidence>
<reference evidence="19" key="1">
    <citation type="submission" date="2020-09" db="EMBL/GenBank/DDBJ databases">
        <title>Hoyosella lacisalsi sp. nov., a halotolerant actinobacterium isolated from soil of Lake Gudzhirganskoe.</title>
        <authorList>
            <person name="Yang Q."/>
            <person name="Guo P.Y."/>
            <person name="Liu S.W."/>
            <person name="Li F.N."/>
            <person name="Sun C.H."/>
        </authorList>
    </citation>
    <scope>NUCLEOTIDE SEQUENCE</scope>
    <source>
        <strain evidence="19">G463</strain>
    </source>
</reference>
<feature type="compositionally biased region" description="Basic and acidic residues" evidence="17">
    <location>
        <begin position="899"/>
        <end position="910"/>
    </location>
</feature>
<keyword evidence="19" id="KW-0396">Initiation factor</keyword>
<keyword evidence="7" id="KW-0507">mRNA processing</keyword>
<feature type="compositionally biased region" description="Basic and acidic residues" evidence="17">
    <location>
        <begin position="224"/>
        <end position="233"/>
    </location>
</feature>
<dbReference type="PROSITE" id="PS50126">
    <property type="entry name" value="S1"/>
    <property type="match status" value="1"/>
</dbReference>
<keyword evidence="5" id="KW-0963">Cytoplasm</keyword>
<dbReference type="CDD" id="cd04453">
    <property type="entry name" value="S1_RNase_E"/>
    <property type="match status" value="1"/>
</dbReference>
<dbReference type="AlphaFoldDB" id="A0A927JAI0"/>
<dbReference type="GO" id="GO:0005737">
    <property type="term" value="C:cytoplasm"/>
    <property type="evidence" value="ECO:0007669"/>
    <property type="project" value="UniProtKB-SubCell"/>
</dbReference>
<evidence type="ECO:0000256" key="17">
    <source>
        <dbReference type="SAM" id="MobiDB-lite"/>
    </source>
</evidence>
<keyword evidence="6" id="KW-0698">rRNA processing</keyword>
<evidence type="ECO:0000256" key="10">
    <source>
        <dbReference type="ARBA" id="ARBA00022801"/>
    </source>
</evidence>
<dbReference type="InterPro" id="IPR003029">
    <property type="entry name" value="S1_domain"/>
</dbReference>
<dbReference type="GO" id="GO:0006397">
    <property type="term" value="P:mRNA processing"/>
    <property type="evidence" value="ECO:0007669"/>
    <property type="project" value="UniProtKB-KW"/>
</dbReference>
<keyword evidence="12" id="KW-0460">Magnesium</keyword>
<feature type="compositionally biased region" description="Basic and acidic residues" evidence="17">
    <location>
        <begin position="401"/>
        <end position="415"/>
    </location>
</feature>
<gene>
    <name evidence="19" type="ORF">HT102_04125</name>
</gene>
<evidence type="ECO:0000256" key="2">
    <source>
        <dbReference type="ARBA" id="ARBA00001947"/>
    </source>
</evidence>
<comment type="subcellular location">
    <subcellularLocation>
        <location evidence="3">Cytoplasm</location>
    </subcellularLocation>
</comment>
<evidence type="ECO:0000313" key="19">
    <source>
        <dbReference type="EMBL" id="MBD8505674.1"/>
    </source>
</evidence>
<proteinExistence type="inferred from homology"/>